<sequence length="453" mass="51829">MLNEKKLSEILGAEIPSLSIKDIHWKTQDSTKESVLFYRLPDDEKSQKLFRERIQNSQFAWLVINRDHESRPLNSTIVPESEWPRIQKAILDILYPMPNLKLMALTGTNGKTTTTDLVLQLGELCGKRGMSIGTLGVRENHKEILDFGLTSPPFIDLRKYLNQYGQDKDFCVLEASSHALMQERLYGLQFDMAGWLSFSQDHLDYHQTMESYFAAKALLFNYLKASARVYVPDNQEHLFEKIKGVTNKVLKAPVREEKLPLFFSTSFNRNNLEVAIAIVERTFNIKVPAQFDKIVPPDGRFFIKPYKSNYIVVDFAHTPDALENICRGIRESFPTHKLKVLFGCGGDRDRTKRPLMGRIAESFGSHVYVTSDNPRTEDPKQIIQDILQGMSSKNITQIVERPKAVEIAFSELTENEILLLAGKGHEDYILINGVKHPYSDIAEVEKFLSRKSL</sequence>
<feature type="domain" description="Mur ligase central" evidence="2">
    <location>
        <begin position="106"/>
        <end position="258"/>
    </location>
</feature>
<keyword evidence="4" id="KW-1185">Reference proteome</keyword>
<gene>
    <name evidence="3" type="ORF">SOO65_01805</name>
</gene>
<dbReference type="PANTHER" id="PTHR23135:SF4">
    <property type="entry name" value="UDP-N-ACETYLMURAMOYL-L-ALANYL-D-GLUTAMATE--2,6-DIAMINOPIMELATE LIGASE MURE HOMOLOG, CHLOROPLASTIC"/>
    <property type="match status" value="1"/>
</dbReference>
<protein>
    <submittedName>
        <fullName evidence="3">Mur ligase family protein</fullName>
    </submittedName>
</protein>
<dbReference type="KEGG" id="psti:SOO65_01805"/>
<evidence type="ECO:0000313" key="3">
    <source>
        <dbReference type="EMBL" id="WPU65472.1"/>
    </source>
</evidence>
<organism evidence="3 4">
    <name type="scientific">Peredibacter starrii</name>
    <dbReference type="NCBI Taxonomy" id="28202"/>
    <lineage>
        <taxon>Bacteria</taxon>
        <taxon>Pseudomonadati</taxon>
        <taxon>Bdellovibrionota</taxon>
        <taxon>Bacteriovoracia</taxon>
        <taxon>Bacteriovoracales</taxon>
        <taxon>Bacteriovoracaceae</taxon>
        <taxon>Peredibacter</taxon>
    </lineage>
</organism>
<dbReference type="SUPFAM" id="SSF53244">
    <property type="entry name" value="MurD-like peptide ligases, peptide-binding domain"/>
    <property type="match status" value="1"/>
</dbReference>
<dbReference type="InterPro" id="IPR036565">
    <property type="entry name" value="Mur-like_cat_sf"/>
</dbReference>
<dbReference type="InterPro" id="IPR036615">
    <property type="entry name" value="Mur_ligase_C_dom_sf"/>
</dbReference>
<name>A0AAX4HQN3_9BACT</name>
<dbReference type="EMBL" id="CP139487">
    <property type="protein sequence ID" value="WPU65472.1"/>
    <property type="molecule type" value="Genomic_DNA"/>
</dbReference>
<accession>A0AAX4HQN3</accession>
<dbReference type="RefSeq" id="WP_321396000.1">
    <property type="nucleotide sequence ID" value="NZ_CP139487.1"/>
</dbReference>
<dbReference type="Pfam" id="PF08245">
    <property type="entry name" value="Mur_ligase_M"/>
    <property type="match status" value="1"/>
</dbReference>
<dbReference type="GO" id="GO:0005524">
    <property type="term" value="F:ATP binding"/>
    <property type="evidence" value="ECO:0007669"/>
    <property type="project" value="InterPro"/>
</dbReference>
<dbReference type="InterPro" id="IPR004101">
    <property type="entry name" value="Mur_ligase_C"/>
</dbReference>
<feature type="domain" description="Mur ligase C-terminal" evidence="1">
    <location>
        <begin position="299"/>
        <end position="424"/>
    </location>
</feature>
<dbReference type="PANTHER" id="PTHR23135">
    <property type="entry name" value="MUR LIGASE FAMILY MEMBER"/>
    <property type="match status" value="1"/>
</dbReference>
<evidence type="ECO:0000259" key="2">
    <source>
        <dbReference type="Pfam" id="PF08245"/>
    </source>
</evidence>
<dbReference type="GO" id="GO:0016881">
    <property type="term" value="F:acid-amino acid ligase activity"/>
    <property type="evidence" value="ECO:0007669"/>
    <property type="project" value="InterPro"/>
</dbReference>
<dbReference type="Pfam" id="PF02875">
    <property type="entry name" value="Mur_ligase_C"/>
    <property type="match status" value="1"/>
</dbReference>
<reference evidence="3 4" key="1">
    <citation type="submission" date="2023-11" db="EMBL/GenBank/DDBJ databases">
        <title>Peredibacter starrii A3.12.</title>
        <authorList>
            <person name="Mitchell R.J."/>
        </authorList>
    </citation>
    <scope>NUCLEOTIDE SEQUENCE [LARGE SCALE GENOMIC DNA]</scope>
    <source>
        <strain evidence="3 4">A3.12</strain>
    </source>
</reference>
<dbReference type="InterPro" id="IPR013221">
    <property type="entry name" value="Mur_ligase_cen"/>
</dbReference>
<dbReference type="Gene3D" id="3.90.190.20">
    <property type="entry name" value="Mur ligase, C-terminal domain"/>
    <property type="match status" value="1"/>
</dbReference>
<keyword evidence="3" id="KW-0436">Ligase</keyword>
<dbReference type="Proteomes" id="UP001324634">
    <property type="component" value="Chromosome"/>
</dbReference>
<evidence type="ECO:0000313" key="4">
    <source>
        <dbReference type="Proteomes" id="UP001324634"/>
    </source>
</evidence>
<dbReference type="AlphaFoldDB" id="A0AAX4HQN3"/>
<dbReference type="Gene3D" id="3.40.1190.10">
    <property type="entry name" value="Mur-like, catalytic domain"/>
    <property type="match status" value="1"/>
</dbReference>
<dbReference type="SUPFAM" id="SSF53623">
    <property type="entry name" value="MurD-like peptide ligases, catalytic domain"/>
    <property type="match status" value="1"/>
</dbReference>
<proteinExistence type="predicted"/>
<evidence type="ECO:0000259" key="1">
    <source>
        <dbReference type="Pfam" id="PF02875"/>
    </source>
</evidence>